<protein>
    <submittedName>
        <fullName evidence="1">Uncharacterized protein</fullName>
    </submittedName>
</protein>
<dbReference type="Pfam" id="PF22284">
    <property type="entry name" value="DUF6961"/>
    <property type="match status" value="1"/>
</dbReference>
<dbReference type="EMBL" id="JAHWZX010000009">
    <property type="protein sequence ID" value="MBW4331380.1"/>
    <property type="molecule type" value="Genomic_DNA"/>
</dbReference>
<reference evidence="1 2" key="1">
    <citation type="submission" date="2021-07" db="EMBL/GenBank/DDBJ databases">
        <title>Stakelama flava sp. nov., a novel endophytic bacterium isolated from branch of Kandelia candel.</title>
        <authorList>
            <person name="Tuo L."/>
        </authorList>
    </citation>
    <scope>NUCLEOTIDE SEQUENCE [LARGE SCALE GENOMIC DNA]</scope>
    <source>
        <strain evidence="1 2">CBK3Z-3</strain>
    </source>
</reference>
<sequence>MTPDEERWAEALATQRIHGESGPAFIAERIGALALEGDEAGVARWKEIAQRFDQLGRGTLQ</sequence>
<dbReference type="Proteomes" id="UP001197214">
    <property type="component" value="Unassembled WGS sequence"/>
</dbReference>
<dbReference type="InterPro" id="IPR054234">
    <property type="entry name" value="DUF6961"/>
</dbReference>
<name>A0ABS6XPN5_9SPHN</name>
<evidence type="ECO:0000313" key="1">
    <source>
        <dbReference type="EMBL" id="MBW4331380.1"/>
    </source>
</evidence>
<organism evidence="1 2">
    <name type="scientific">Stakelama flava</name>
    <dbReference type="NCBI Taxonomy" id="2860338"/>
    <lineage>
        <taxon>Bacteria</taxon>
        <taxon>Pseudomonadati</taxon>
        <taxon>Pseudomonadota</taxon>
        <taxon>Alphaproteobacteria</taxon>
        <taxon>Sphingomonadales</taxon>
        <taxon>Sphingomonadaceae</taxon>
        <taxon>Stakelama</taxon>
    </lineage>
</organism>
<comment type="caution">
    <text evidence="1">The sequence shown here is derived from an EMBL/GenBank/DDBJ whole genome shotgun (WGS) entry which is preliminary data.</text>
</comment>
<accession>A0ABS6XPN5</accession>
<keyword evidence="2" id="KW-1185">Reference proteome</keyword>
<proteinExistence type="predicted"/>
<gene>
    <name evidence="1" type="ORF">KY084_10905</name>
</gene>
<evidence type="ECO:0000313" key="2">
    <source>
        <dbReference type="Proteomes" id="UP001197214"/>
    </source>
</evidence>